<reference evidence="2" key="2">
    <citation type="submission" date="2020-03" db="EMBL/GenBank/DDBJ databases">
        <title>Complete genome sequence of two rice stripe necrosis virus isolates from Brazil.</title>
        <authorList>
            <person name="Pereira F.S."/>
            <person name="Stempkowski L.A."/>
            <person name="Lau D."/>
            <person name="Mattos L."/>
            <person name="Mar T.B."/>
            <person name="Nascimento S.C."/>
            <person name="Casa R.T."/>
            <person name="Silva F.N."/>
        </authorList>
    </citation>
    <scope>NUCLEOTIDE SEQUENCE</scope>
    <source>
        <strain evidence="2">BR:TT01:19</strain>
    </source>
</reference>
<protein>
    <submittedName>
        <fullName evidence="1">Cys-R protein</fullName>
    </submittedName>
    <submittedName>
        <fullName evidence="2">Cysteine rich protein</fullName>
    </submittedName>
</protein>
<evidence type="ECO:0000313" key="2">
    <source>
        <dbReference type="EMBL" id="QNU12845.1"/>
    </source>
</evidence>
<reference evidence="3" key="3">
    <citation type="submission" date="2020-05" db="EMBL/GenBank/DDBJ databases">
        <authorList>
            <person name="Souza D.D."/>
            <person name="Dianese E.C."/>
            <person name="Mello R.N."/>
            <person name="Coelho A.S.G."/>
        </authorList>
    </citation>
    <scope>NUCLEOTIDE SEQUENCE</scope>
    <source>
        <strain evidence="3">UFGEm/2020-1</strain>
    </source>
</reference>
<name>A0A6M3TYK0_9VIRU</name>
<reference evidence="1" key="1">
    <citation type="submission" date="2020-02" db="EMBL/GenBank/DDBJ databases">
        <title>Identification and genomic characterization of Rice stripe necrosis virus in commercial rice (Oryza sativa) crops in north Brazil.</title>
        <authorList>
            <person name="Queiroz A.P."/>
            <person name="Carvalho R.C.P."/>
            <person name="Santos F.M.B."/>
            <person name="Reis L.N.A."/>
            <person name="Melo F.L."/>
            <person name="Silva L.A."/>
            <person name="Alves G.B."/>
            <person name="Campos F.S."/>
            <person name="Ribeiro B.M."/>
            <person name="Aguiar R.W.S."/>
        </authorList>
    </citation>
    <scope>NUCLEOTIDE SEQUENCE</scope>
    <source>
        <strain evidence="1">UFT/2019</strain>
    </source>
</reference>
<proteinExistence type="predicted"/>
<evidence type="ECO:0000313" key="1">
    <source>
        <dbReference type="EMBL" id="QJE38066.1"/>
    </source>
</evidence>
<sequence length="153" mass="16886">MSRSLLSTVNIHVLVDGKLVYSFAVRGPWCNGSVTNRVVQYLPGNSTNASSASRALSFRWSCIVCGSHVGDIKKYIRLHRRLLRSNYCRMQHKFTFTEVCTSCMCTYGLKVPCVEAPITARPAKDGSEHVVKTEGTMDCSEVVPDSDTSSDSD</sequence>
<accession>A0A6M3TYK0</accession>
<dbReference type="EMBL" id="MT507289">
    <property type="protein sequence ID" value="QOL02543.1"/>
    <property type="molecule type" value="Genomic_RNA"/>
</dbReference>
<dbReference type="EMBL" id="MT027256">
    <property type="protein sequence ID" value="QJE38066.1"/>
    <property type="molecule type" value="Genomic_RNA"/>
</dbReference>
<dbReference type="EMBL" id="MT270130">
    <property type="protein sequence ID" value="QNU12845.1"/>
    <property type="molecule type" value="Genomic_RNA"/>
</dbReference>
<gene>
    <name evidence="2" type="primary">Cys-R</name>
</gene>
<evidence type="ECO:0000313" key="3">
    <source>
        <dbReference type="EMBL" id="QOL02543.1"/>
    </source>
</evidence>
<organism evidence="1">
    <name type="scientific">Rice stripe necrosis virus</name>
    <dbReference type="NCBI Taxonomy" id="373373"/>
    <lineage>
        <taxon>Viruses</taxon>
        <taxon>Riboviria</taxon>
        <taxon>Orthornavirae</taxon>
        <taxon>Kitrinoviricota</taxon>
        <taxon>Alsuviricetes</taxon>
        <taxon>Hepelivirales</taxon>
        <taxon>Benyviridae</taxon>
        <taxon>Benyvirus</taxon>
        <taxon>Benyvirus oryzae</taxon>
    </lineage>
</organism>